<dbReference type="Pfam" id="PF07568">
    <property type="entry name" value="HisKA_2"/>
    <property type="match status" value="1"/>
</dbReference>
<dbReference type="Pfam" id="PF02518">
    <property type="entry name" value="HATPase_c"/>
    <property type="match status" value="1"/>
</dbReference>
<keyword evidence="7" id="KW-0067">ATP-binding</keyword>
<dbReference type="GO" id="GO:0004673">
    <property type="term" value="F:protein histidine kinase activity"/>
    <property type="evidence" value="ECO:0007669"/>
    <property type="project" value="UniProtKB-EC"/>
</dbReference>
<dbReference type="InterPro" id="IPR036890">
    <property type="entry name" value="HATPase_C_sf"/>
</dbReference>
<keyword evidence="6 12" id="KW-0418">Kinase</keyword>
<evidence type="ECO:0000256" key="8">
    <source>
        <dbReference type="PROSITE-ProRule" id="PRU00339"/>
    </source>
</evidence>
<dbReference type="EC" id="2.7.13.3" evidence="2"/>
<comment type="catalytic activity">
    <reaction evidence="1">
        <text>ATP + protein L-histidine = ADP + protein N-phospho-L-histidine.</text>
        <dbReference type="EC" id="2.7.13.3"/>
    </reaction>
</comment>
<dbReference type="InterPro" id="IPR003594">
    <property type="entry name" value="HATPase_dom"/>
</dbReference>
<dbReference type="GO" id="GO:0005524">
    <property type="term" value="F:ATP binding"/>
    <property type="evidence" value="ECO:0007669"/>
    <property type="project" value="UniProtKB-KW"/>
</dbReference>
<feature type="chain" id="PRO_5012191745" description="histidine kinase" evidence="10">
    <location>
        <begin position="22"/>
        <end position="637"/>
    </location>
</feature>
<dbReference type="Gene3D" id="3.30.450.20">
    <property type="entry name" value="PAS domain"/>
    <property type="match status" value="1"/>
</dbReference>
<evidence type="ECO:0000256" key="2">
    <source>
        <dbReference type="ARBA" id="ARBA00012438"/>
    </source>
</evidence>
<evidence type="ECO:0000256" key="9">
    <source>
        <dbReference type="SAM" id="Phobius"/>
    </source>
</evidence>
<accession>A0A1X7LJC6</accession>
<evidence type="ECO:0000256" key="5">
    <source>
        <dbReference type="ARBA" id="ARBA00022741"/>
    </source>
</evidence>
<keyword evidence="4" id="KW-0808">Transferase</keyword>
<evidence type="ECO:0000256" key="6">
    <source>
        <dbReference type="ARBA" id="ARBA00022777"/>
    </source>
</evidence>
<dbReference type="Gene3D" id="3.30.565.10">
    <property type="entry name" value="Histidine kinase-like ATPase, C-terminal domain"/>
    <property type="match status" value="1"/>
</dbReference>
<feature type="repeat" description="TPR" evidence="8">
    <location>
        <begin position="120"/>
        <end position="153"/>
    </location>
</feature>
<dbReference type="AlphaFoldDB" id="A0A1X7LJC6"/>
<dbReference type="STRING" id="1028.SAMN05661096_04081"/>
<evidence type="ECO:0000313" key="12">
    <source>
        <dbReference type="EMBL" id="SMG53423.1"/>
    </source>
</evidence>
<keyword evidence="9" id="KW-0812">Transmembrane</keyword>
<dbReference type="Pfam" id="PF13424">
    <property type="entry name" value="TPR_12"/>
    <property type="match status" value="1"/>
</dbReference>
<keyword evidence="9" id="KW-1133">Transmembrane helix</keyword>
<keyword evidence="8" id="KW-0802">TPR repeat</keyword>
<dbReference type="EMBL" id="FXAW01000015">
    <property type="protein sequence ID" value="SMG53423.1"/>
    <property type="molecule type" value="Genomic_DNA"/>
</dbReference>
<dbReference type="InterPro" id="IPR011495">
    <property type="entry name" value="Sig_transdc_His_kin_sub2_dim/P"/>
</dbReference>
<feature type="domain" description="Histidine kinase/HSP90-like ATPase" evidence="11">
    <location>
        <begin position="539"/>
        <end position="633"/>
    </location>
</feature>
<evidence type="ECO:0000259" key="11">
    <source>
        <dbReference type="SMART" id="SM00387"/>
    </source>
</evidence>
<evidence type="ECO:0000256" key="1">
    <source>
        <dbReference type="ARBA" id="ARBA00000085"/>
    </source>
</evidence>
<name>A0A1X7LJC6_9BACT</name>
<dbReference type="PROSITE" id="PS50293">
    <property type="entry name" value="TPR_REGION"/>
    <property type="match status" value="1"/>
</dbReference>
<proteinExistence type="predicted"/>
<feature type="signal peptide" evidence="10">
    <location>
        <begin position="1"/>
        <end position="21"/>
    </location>
</feature>
<dbReference type="InterPro" id="IPR019734">
    <property type="entry name" value="TPR_rpt"/>
</dbReference>
<evidence type="ECO:0000256" key="10">
    <source>
        <dbReference type="SAM" id="SignalP"/>
    </source>
</evidence>
<dbReference type="SUPFAM" id="SSF48452">
    <property type="entry name" value="TPR-like"/>
    <property type="match status" value="2"/>
</dbReference>
<evidence type="ECO:0000256" key="4">
    <source>
        <dbReference type="ARBA" id="ARBA00022679"/>
    </source>
</evidence>
<dbReference type="Gene3D" id="1.25.40.10">
    <property type="entry name" value="Tetratricopeptide repeat domain"/>
    <property type="match status" value="2"/>
</dbReference>
<dbReference type="SMART" id="SM00387">
    <property type="entry name" value="HATPase_c"/>
    <property type="match status" value="1"/>
</dbReference>
<keyword evidence="5" id="KW-0547">Nucleotide-binding</keyword>
<protein>
    <recommendedName>
        <fullName evidence="2">histidine kinase</fullName>
        <ecNumber evidence="2">2.7.13.3</ecNumber>
    </recommendedName>
</protein>
<dbReference type="PROSITE" id="PS50005">
    <property type="entry name" value="TPR"/>
    <property type="match status" value="1"/>
</dbReference>
<keyword evidence="10" id="KW-0732">Signal</keyword>
<dbReference type="PANTHER" id="PTHR41523:SF8">
    <property type="entry name" value="ETHYLENE RESPONSE SENSOR PROTEIN"/>
    <property type="match status" value="1"/>
</dbReference>
<evidence type="ECO:0000313" key="13">
    <source>
        <dbReference type="Proteomes" id="UP000193804"/>
    </source>
</evidence>
<reference evidence="13" key="1">
    <citation type="submission" date="2017-04" db="EMBL/GenBank/DDBJ databases">
        <authorList>
            <person name="Varghese N."/>
            <person name="Submissions S."/>
        </authorList>
    </citation>
    <scope>NUCLEOTIDE SEQUENCE [LARGE SCALE GENOMIC DNA]</scope>
    <source>
        <strain evidence="13">DSM 4125</strain>
    </source>
</reference>
<dbReference type="SMART" id="SM00028">
    <property type="entry name" value="TPR"/>
    <property type="match status" value="5"/>
</dbReference>
<evidence type="ECO:0000256" key="7">
    <source>
        <dbReference type="ARBA" id="ARBA00022840"/>
    </source>
</evidence>
<dbReference type="InterPro" id="IPR011990">
    <property type="entry name" value="TPR-like_helical_dom_sf"/>
</dbReference>
<dbReference type="SUPFAM" id="SSF55874">
    <property type="entry name" value="ATPase domain of HSP90 chaperone/DNA topoisomerase II/histidine kinase"/>
    <property type="match status" value="1"/>
</dbReference>
<dbReference type="Pfam" id="PF13374">
    <property type="entry name" value="TPR_10"/>
    <property type="match status" value="1"/>
</dbReference>
<dbReference type="Proteomes" id="UP000193804">
    <property type="component" value="Unassembled WGS sequence"/>
</dbReference>
<keyword evidence="3" id="KW-0597">Phosphoprotein</keyword>
<keyword evidence="13" id="KW-1185">Reference proteome</keyword>
<organism evidence="12 13">
    <name type="scientific">Marivirga sericea</name>
    <dbReference type="NCBI Taxonomy" id="1028"/>
    <lineage>
        <taxon>Bacteria</taxon>
        <taxon>Pseudomonadati</taxon>
        <taxon>Bacteroidota</taxon>
        <taxon>Cytophagia</taxon>
        <taxon>Cytophagales</taxon>
        <taxon>Marivirgaceae</taxon>
        <taxon>Marivirga</taxon>
    </lineage>
</organism>
<keyword evidence="9" id="KW-0472">Membrane</keyword>
<evidence type="ECO:0000256" key="3">
    <source>
        <dbReference type="ARBA" id="ARBA00022553"/>
    </source>
</evidence>
<gene>
    <name evidence="12" type="ORF">SAMN05661096_04081</name>
</gene>
<sequence>MRQVKLLLIFILFFNISFARAQQGIDSLNALLSNPLDQSQKAYLFDELSYQWFYENLDSSLFYGVIAYSEFSKLNDPQGLSQAATSVAVAHHYLNNWDSAVLYYKEALSIREANKSTRIASSLNNLGVVFMDQEDYEEAMKYYIKAMEVRELSNDTIGVALTKINLGLIFKKQSIFNKALSYYKESIETLEKFNQQKHLEVALLNMGAIYNTLKEYDTAKLYNIKLRNLASQRSSQRNLAKSFVNLANSYQGLGFLDSSLYYANKGLKFFEAQNDTLNMANSLLSITQSHFEGKNYKTVIAYSKRLEQLNKIVGNMEIAIENQLMLAKAFAALNDYENAYSKLENSFYLKDSFLTTSLNETISDLTVKYETEQKEKEISQLKITTQDSIIAEQEAANQRNLLLFLAGFLILGAILLFLLLRTKSKSNAIIGKSLSEKETLLKEIHHRVKNNLQVISSLLSLQSRFIEDKDAKALVNEGQNRVKSMALIHQKLYQKDNLTGVEAADYIQNLTSTLCSTYGIDMQKVDVTYDVDHLNLDVDTMIPIGLILNELISNSFKYAFPSGEGTLSITLKEKEKNLILSVKDNGIGSTQEINMADSFGMRMIQSLARKLEAEVDFDLSDGTKASLTITHYKLYNY</sequence>
<feature type="transmembrane region" description="Helical" evidence="9">
    <location>
        <begin position="401"/>
        <end position="420"/>
    </location>
</feature>
<dbReference type="PANTHER" id="PTHR41523">
    <property type="entry name" value="TWO-COMPONENT SYSTEM SENSOR PROTEIN"/>
    <property type="match status" value="1"/>
</dbReference>